<evidence type="ECO:0000313" key="3">
    <source>
        <dbReference type="Proteomes" id="UP000027222"/>
    </source>
</evidence>
<keyword evidence="1" id="KW-0472">Membrane</keyword>
<evidence type="ECO:0000313" key="2">
    <source>
        <dbReference type="EMBL" id="KDR74428.1"/>
    </source>
</evidence>
<proteinExistence type="predicted"/>
<feature type="transmembrane region" description="Helical" evidence="1">
    <location>
        <begin position="169"/>
        <end position="195"/>
    </location>
</feature>
<gene>
    <name evidence="2" type="ORF">GALMADRAFT_584421</name>
</gene>
<dbReference type="EMBL" id="KL142383">
    <property type="protein sequence ID" value="KDR74428.1"/>
    <property type="molecule type" value="Genomic_DNA"/>
</dbReference>
<name>A0A067T626_GALM3</name>
<reference evidence="3" key="1">
    <citation type="journal article" date="2014" name="Proc. Natl. Acad. Sci. U.S.A.">
        <title>Extensive sampling of basidiomycete genomes demonstrates inadequacy of the white-rot/brown-rot paradigm for wood decay fungi.</title>
        <authorList>
            <person name="Riley R."/>
            <person name="Salamov A.A."/>
            <person name="Brown D.W."/>
            <person name="Nagy L.G."/>
            <person name="Floudas D."/>
            <person name="Held B.W."/>
            <person name="Levasseur A."/>
            <person name="Lombard V."/>
            <person name="Morin E."/>
            <person name="Otillar R."/>
            <person name="Lindquist E.A."/>
            <person name="Sun H."/>
            <person name="LaButti K.M."/>
            <person name="Schmutz J."/>
            <person name="Jabbour D."/>
            <person name="Luo H."/>
            <person name="Baker S.E."/>
            <person name="Pisabarro A.G."/>
            <person name="Walton J.D."/>
            <person name="Blanchette R.A."/>
            <person name="Henrissat B."/>
            <person name="Martin F."/>
            <person name="Cullen D."/>
            <person name="Hibbett D.S."/>
            <person name="Grigoriev I.V."/>
        </authorList>
    </citation>
    <scope>NUCLEOTIDE SEQUENCE [LARGE SCALE GENOMIC DNA]</scope>
    <source>
        <strain evidence="3">CBS 339.88</strain>
    </source>
</reference>
<feature type="transmembrane region" description="Helical" evidence="1">
    <location>
        <begin position="144"/>
        <end position="163"/>
    </location>
</feature>
<sequence>MLDSTLQLSLPDPNYPNAPSIEFPVRLESIRQGHITTAQANAVVAALFAGIQAQLLSGIPDNTDTPLVNALILFSYAGLLLSIGASLSAMGLLDFLGEIPERSRQSEPQSNIAIPTSTTSHTLEPLISYGADPKMRTSYDHCQATLIIGAFCLVVQIALLAWLKSQSVAVFVVIIVVCFLSVVTTHPGQTVLAVLSGIAESCFKK</sequence>
<evidence type="ECO:0000256" key="1">
    <source>
        <dbReference type="SAM" id="Phobius"/>
    </source>
</evidence>
<protein>
    <submittedName>
        <fullName evidence="2">Uncharacterized protein</fullName>
    </submittedName>
</protein>
<dbReference type="AlphaFoldDB" id="A0A067T626"/>
<keyword evidence="1" id="KW-1133">Transmembrane helix</keyword>
<accession>A0A067T626</accession>
<keyword evidence="3" id="KW-1185">Reference proteome</keyword>
<feature type="transmembrane region" description="Helical" evidence="1">
    <location>
        <begin position="71"/>
        <end position="96"/>
    </location>
</feature>
<dbReference type="OrthoDB" id="3225366at2759"/>
<dbReference type="Proteomes" id="UP000027222">
    <property type="component" value="Unassembled WGS sequence"/>
</dbReference>
<keyword evidence="1" id="KW-0812">Transmembrane</keyword>
<dbReference type="HOGENOM" id="CLU_1337592_0_0_1"/>
<organism evidence="2 3">
    <name type="scientific">Galerina marginata (strain CBS 339.88)</name>
    <dbReference type="NCBI Taxonomy" id="685588"/>
    <lineage>
        <taxon>Eukaryota</taxon>
        <taxon>Fungi</taxon>
        <taxon>Dikarya</taxon>
        <taxon>Basidiomycota</taxon>
        <taxon>Agaricomycotina</taxon>
        <taxon>Agaricomycetes</taxon>
        <taxon>Agaricomycetidae</taxon>
        <taxon>Agaricales</taxon>
        <taxon>Agaricineae</taxon>
        <taxon>Strophariaceae</taxon>
        <taxon>Galerina</taxon>
    </lineage>
</organism>